<dbReference type="GO" id="GO:0006955">
    <property type="term" value="P:immune response"/>
    <property type="evidence" value="ECO:0007669"/>
    <property type="project" value="InterPro"/>
</dbReference>
<dbReference type="InterPro" id="IPR036179">
    <property type="entry name" value="Ig-like_dom_sf"/>
</dbReference>
<dbReference type="PROSITE" id="PS50835">
    <property type="entry name" value="IG_LIKE"/>
    <property type="match status" value="1"/>
</dbReference>
<feature type="domain" description="Ig-like" evidence="6">
    <location>
        <begin position="147"/>
        <end position="235"/>
    </location>
</feature>
<dbReference type="GO" id="GO:0042613">
    <property type="term" value="C:MHC class II protein complex"/>
    <property type="evidence" value="ECO:0007669"/>
    <property type="project" value="InterPro"/>
</dbReference>
<dbReference type="Gene3D" id="2.60.40.10">
    <property type="entry name" value="Immunoglobulins"/>
    <property type="match status" value="1"/>
</dbReference>
<feature type="transmembrane region" description="Helical" evidence="5">
    <location>
        <begin position="252"/>
        <end position="271"/>
    </location>
</feature>
<dbReference type="PANTHER" id="PTHR19944">
    <property type="entry name" value="MHC CLASS II-RELATED"/>
    <property type="match status" value="1"/>
</dbReference>
<accession>A0A8C6TZ61</accession>
<dbReference type="InterPro" id="IPR003597">
    <property type="entry name" value="Ig_C1-set"/>
</dbReference>
<dbReference type="InterPro" id="IPR013783">
    <property type="entry name" value="Ig-like_fold"/>
</dbReference>
<reference evidence="7" key="1">
    <citation type="submission" date="2025-08" db="UniProtKB">
        <authorList>
            <consortium name="Ensembl"/>
        </authorList>
    </citation>
    <scope>IDENTIFICATION</scope>
</reference>
<keyword evidence="8" id="KW-1185">Reference proteome</keyword>
<reference evidence="7" key="2">
    <citation type="submission" date="2025-09" db="UniProtKB">
        <authorList>
            <consortium name="Ensembl"/>
        </authorList>
    </citation>
    <scope>IDENTIFICATION</scope>
</reference>
<evidence type="ECO:0000256" key="3">
    <source>
        <dbReference type="ARBA" id="ARBA00022989"/>
    </source>
</evidence>
<dbReference type="SUPFAM" id="SSF54452">
    <property type="entry name" value="MHC antigen-recognition domain"/>
    <property type="match status" value="1"/>
</dbReference>
<comment type="subcellular location">
    <subcellularLocation>
        <location evidence="1">Membrane</location>
        <topology evidence="1">Single-pass type I membrane protein</topology>
    </subcellularLocation>
</comment>
<dbReference type="AlphaFoldDB" id="A0A8C6TZ61"/>
<dbReference type="SUPFAM" id="SSF48726">
    <property type="entry name" value="Immunoglobulin"/>
    <property type="match status" value="1"/>
</dbReference>
<dbReference type="InterPro" id="IPR007110">
    <property type="entry name" value="Ig-like_dom"/>
</dbReference>
<dbReference type="GO" id="GO:0019882">
    <property type="term" value="P:antigen processing and presentation"/>
    <property type="evidence" value="ECO:0007669"/>
    <property type="project" value="InterPro"/>
</dbReference>
<dbReference type="Gene3D" id="3.10.320.10">
    <property type="entry name" value="Class II Histocompatibility Antigen, M Beta Chain, Chain B, domain 1"/>
    <property type="match status" value="1"/>
</dbReference>
<evidence type="ECO:0000256" key="5">
    <source>
        <dbReference type="SAM" id="Phobius"/>
    </source>
</evidence>
<keyword evidence="5" id="KW-0472">Membrane</keyword>
<dbReference type="Proteomes" id="UP000694523">
    <property type="component" value="Unplaced"/>
</dbReference>
<organism evidence="7 8">
    <name type="scientific">Neogobius melanostomus</name>
    <name type="common">round goby</name>
    <dbReference type="NCBI Taxonomy" id="47308"/>
    <lineage>
        <taxon>Eukaryota</taxon>
        <taxon>Metazoa</taxon>
        <taxon>Chordata</taxon>
        <taxon>Craniata</taxon>
        <taxon>Vertebrata</taxon>
        <taxon>Euteleostomi</taxon>
        <taxon>Actinopterygii</taxon>
        <taxon>Neopterygii</taxon>
        <taxon>Teleostei</taxon>
        <taxon>Neoteleostei</taxon>
        <taxon>Acanthomorphata</taxon>
        <taxon>Gobiaria</taxon>
        <taxon>Gobiiformes</taxon>
        <taxon>Gobioidei</taxon>
        <taxon>Gobiidae</taxon>
        <taxon>Benthophilinae</taxon>
        <taxon>Neogobiini</taxon>
        <taxon>Neogobius</taxon>
    </lineage>
</organism>
<evidence type="ECO:0000256" key="4">
    <source>
        <dbReference type="ARBA" id="ARBA00023180"/>
    </source>
</evidence>
<evidence type="ECO:0000259" key="6">
    <source>
        <dbReference type="PROSITE" id="PS50835"/>
    </source>
</evidence>
<sequence>MGVVLFYTIHSLRRGLFPSLQLQCITMDMTLFTFGPTVPLFLFTLGSFIPLVSLDSAFGQMSACCTYQSIEKALFEYEIKYTYNKTLFMEYNSTRGNWMGFTPLGVFWANIYNRDPWDPEQRKVEQLMLCSETIHVLKDLMSMLAAPSLKLTSVKQPSGTHPALLLCSAYNFYPQDIELTWLQNGQEVTSGVSSTEVLSDGDMYYQIHSYLEYSPKLGEEISCMVEHVSLSEPLVQAWDPPHSLPWSERVKIVLGTLFLVVGLTMLAIGYVKHKKHSAALCTIGQGCQRVPVEVVQETEASSD</sequence>
<evidence type="ECO:0000256" key="1">
    <source>
        <dbReference type="ARBA" id="ARBA00004479"/>
    </source>
</evidence>
<evidence type="ECO:0000313" key="7">
    <source>
        <dbReference type="Ensembl" id="ENSNMLP00000027941.1"/>
    </source>
</evidence>
<proteinExistence type="predicted"/>
<protein>
    <recommendedName>
        <fullName evidence="6">Ig-like domain-containing protein</fullName>
    </recommendedName>
</protein>
<dbReference type="InterPro" id="IPR050160">
    <property type="entry name" value="MHC/Immunoglobulin"/>
</dbReference>
<dbReference type="Ensembl" id="ENSNMLT00000031211.1">
    <property type="protein sequence ID" value="ENSNMLP00000027941.1"/>
    <property type="gene ID" value="ENSNMLG00000017799.1"/>
</dbReference>
<dbReference type="Pfam" id="PF07654">
    <property type="entry name" value="C1-set"/>
    <property type="match status" value="1"/>
</dbReference>
<dbReference type="InterPro" id="IPR014745">
    <property type="entry name" value="MHC_II_a/b_N"/>
</dbReference>
<keyword evidence="2 5" id="KW-0812">Transmembrane</keyword>
<keyword evidence="4" id="KW-0325">Glycoprotein</keyword>
<dbReference type="InterPro" id="IPR011162">
    <property type="entry name" value="MHC_I/II-like_Ag-recog"/>
</dbReference>
<evidence type="ECO:0000256" key="2">
    <source>
        <dbReference type="ARBA" id="ARBA00022692"/>
    </source>
</evidence>
<name>A0A8C6TZ61_9GOBI</name>
<evidence type="ECO:0000313" key="8">
    <source>
        <dbReference type="Proteomes" id="UP000694523"/>
    </source>
</evidence>
<keyword evidence="3 5" id="KW-1133">Transmembrane helix</keyword>
<dbReference type="SMART" id="SM00407">
    <property type="entry name" value="IGc1"/>
    <property type="match status" value="1"/>
</dbReference>
<dbReference type="PANTHER" id="PTHR19944:SF99">
    <property type="entry name" value="HLA CLASS II HISTOCOMPATIBILITY ANTIGEN, DRB1 BETA CHAIN"/>
    <property type="match status" value="1"/>
</dbReference>